<gene>
    <name evidence="1" type="ORF">GNF76_15615</name>
</gene>
<keyword evidence="2" id="KW-1185">Reference proteome</keyword>
<dbReference type="Proteomes" id="UP000438196">
    <property type="component" value="Unassembled WGS sequence"/>
</dbReference>
<reference evidence="1 2" key="1">
    <citation type="submission" date="2019-11" db="EMBL/GenBank/DDBJ databases">
        <title>Pseudomonas karstica sp. nov. and Pseudomonas spelaei sp. nov. from karst caves.</title>
        <authorList>
            <person name="Zeman M."/>
        </authorList>
    </citation>
    <scope>NUCLEOTIDE SEQUENCE [LARGE SCALE GENOMIC DNA]</scope>
    <source>
        <strain evidence="1 2">CCM 7893</strain>
    </source>
</reference>
<dbReference type="InterPro" id="IPR012440">
    <property type="entry name" value="DUF1641"/>
</dbReference>
<name>A0A6I3WCD9_9PSED</name>
<sequence length="127" mass="13751">MEGSIPEDSCASTAPTEHDIALQALLNKLQPLVDSGRLDNVIDLISVTSHAIDLIDVAMVEKLAGLFDQATSVSWELGNALRMAKAQTRAQTTPDSLYGLLMLLREPDTRRGVGLVLRTLNVIGRQL</sequence>
<dbReference type="RefSeq" id="WP_155584040.1">
    <property type="nucleotide sequence ID" value="NZ_JBHSTH010000017.1"/>
</dbReference>
<evidence type="ECO:0000313" key="2">
    <source>
        <dbReference type="Proteomes" id="UP000438196"/>
    </source>
</evidence>
<dbReference type="OrthoDB" id="9034370at2"/>
<proteinExistence type="predicted"/>
<evidence type="ECO:0000313" key="1">
    <source>
        <dbReference type="EMBL" id="MUF05781.1"/>
    </source>
</evidence>
<dbReference type="Pfam" id="PF07849">
    <property type="entry name" value="DUF1641"/>
    <property type="match status" value="1"/>
</dbReference>
<comment type="caution">
    <text evidence="1">The sequence shown here is derived from an EMBL/GenBank/DDBJ whole genome shotgun (WGS) entry which is preliminary data.</text>
</comment>
<dbReference type="AlphaFoldDB" id="A0A6I3WCD9"/>
<dbReference type="EMBL" id="WNNK01000012">
    <property type="protein sequence ID" value="MUF05781.1"/>
    <property type="molecule type" value="Genomic_DNA"/>
</dbReference>
<organism evidence="1 2">
    <name type="scientific">Pseudomonas spelaei</name>
    <dbReference type="NCBI Taxonomy" id="1055469"/>
    <lineage>
        <taxon>Bacteria</taxon>
        <taxon>Pseudomonadati</taxon>
        <taxon>Pseudomonadota</taxon>
        <taxon>Gammaproteobacteria</taxon>
        <taxon>Pseudomonadales</taxon>
        <taxon>Pseudomonadaceae</taxon>
        <taxon>Pseudomonas</taxon>
    </lineage>
</organism>
<accession>A0A6I3WCD9</accession>
<protein>
    <submittedName>
        <fullName evidence="1">DUF1641 domain-containing protein</fullName>
    </submittedName>
</protein>